<keyword evidence="12" id="KW-1185">Reference proteome</keyword>
<name>A0A0C5JBF2_9PROT</name>
<feature type="binding site" evidence="5">
    <location>
        <position position="373"/>
    </location>
    <ligand>
        <name>substrate</name>
    </ligand>
</feature>
<feature type="modified residue" description="N6-(pyridoxal phosphate)lysine" evidence="5 7">
    <location>
        <position position="64"/>
    </location>
</feature>
<dbReference type="HAMAP" id="MF_02120">
    <property type="entry name" value="LysA"/>
    <property type="match status" value="1"/>
</dbReference>
<dbReference type="RefSeq" id="WP_202635166.1">
    <property type="nucleotide sequence ID" value="NZ_CP010554.1"/>
</dbReference>
<feature type="binding site" evidence="5">
    <location>
        <position position="243"/>
    </location>
    <ligand>
        <name>pyridoxal 5'-phosphate</name>
        <dbReference type="ChEBI" id="CHEBI:597326"/>
    </ligand>
</feature>
<comment type="catalytic activity">
    <reaction evidence="5 8">
        <text>meso-2,6-diaminopimelate + H(+) = L-lysine + CO2</text>
        <dbReference type="Rhea" id="RHEA:15101"/>
        <dbReference type="ChEBI" id="CHEBI:15378"/>
        <dbReference type="ChEBI" id="CHEBI:16526"/>
        <dbReference type="ChEBI" id="CHEBI:32551"/>
        <dbReference type="ChEBI" id="CHEBI:57791"/>
        <dbReference type="EC" id="4.1.1.20"/>
    </reaction>
</comment>
<organism evidence="11 12">
    <name type="scientific">Rugosibacter aromaticivorans</name>
    <dbReference type="NCBI Taxonomy" id="1565605"/>
    <lineage>
        <taxon>Bacteria</taxon>
        <taxon>Pseudomonadati</taxon>
        <taxon>Pseudomonadota</taxon>
        <taxon>Betaproteobacteria</taxon>
        <taxon>Nitrosomonadales</taxon>
        <taxon>Sterolibacteriaceae</taxon>
        <taxon>Rugosibacter</taxon>
    </lineage>
</organism>
<dbReference type="SUPFAM" id="SSF51419">
    <property type="entry name" value="PLP-binding barrel"/>
    <property type="match status" value="1"/>
</dbReference>
<evidence type="ECO:0000313" key="12">
    <source>
        <dbReference type="Proteomes" id="UP000061603"/>
    </source>
</evidence>
<dbReference type="InterPro" id="IPR000183">
    <property type="entry name" value="Orn/DAP/Arg_de-COase"/>
</dbReference>
<evidence type="ECO:0000256" key="1">
    <source>
        <dbReference type="ARBA" id="ARBA00001933"/>
    </source>
</evidence>
<dbReference type="EC" id="4.1.1.20" evidence="5 6"/>
<dbReference type="Pfam" id="PF02784">
    <property type="entry name" value="Orn_Arg_deC_N"/>
    <property type="match status" value="1"/>
</dbReference>
<proteinExistence type="inferred from homology"/>
<protein>
    <recommendedName>
        <fullName evidence="5 6">Diaminopimelate decarboxylase</fullName>
        <shortName evidence="5">DAP decarboxylase</shortName>
        <shortName evidence="5">DAPDC</shortName>
        <ecNumber evidence="5 6">4.1.1.20</ecNumber>
    </recommendedName>
</protein>
<evidence type="ECO:0000256" key="7">
    <source>
        <dbReference type="PIRSR" id="PIRSR600183-50"/>
    </source>
</evidence>
<dbReference type="EMBL" id="CP010554">
    <property type="protein sequence ID" value="AJP49074.1"/>
    <property type="molecule type" value="Genomic_DNA"/>
</dbReference>
<feature type="binding site" evidence="5">
    <location>
        <position position="317"/>
    </location>
    <ligand>
        <name>substrate</name>
    </ligand>
</feature>
<dbReference type="KEGG" id="rbu:PG1C_12815"/>
<feature type="binding site" evidence="5">
    <location>
        <position position="400"/>
    </location>
    <ligand>
        <name>substrate</name>
    </ligand>
</feature>
<dbReference type="NCBIfam" id="TIGR01048">
    <property type="entry name" value="lysA"/>
    <property type="match status" value="1"/>
</dbReference>
<comment type="subunit">
    <text evidence="5">Homodimer.</text>
</comment>
<feature type="domain" description="Orn/DAP/Arg decarboxylase 2 C-terminal" evidence="9">
    <location>
        <begin position="29"/>
        <end position="398"/>
    </location>
</feature>
<dbReference type="InterPro" id="IPR009006">
    <property type="entry name" value="Ala_racemase/Decarboxylase_C"/>
</dbReference>
<evidence type="ECO:0000256" key="6">
    <source>
        <dbReference type="NCBIfam" id="TIGR01048"/>
    </source>
</evidence>
<feature type="binding site" evidence="5">
    <location>
        <position position="281"/>
    </location>
    <ligand>
        <name>substrate</name>
    </ligand>
</feature>
<keyword evidence="3 5" id="KW-0663">Pyridoxal phosphate</keyword>
<accession>A0A0C5JBF2</accession>
<dbReference type="GO" id="GO:0008836">
    <property type="term" value="F:diaminopimelate decarboxylase activity"/>
    <property type="evidence" value="ECO:0007669"/>
    <property type="project" value="UniProtKB-UniRule"/>
</dbReference>
<dbReference type="PANTHER" id="PTHR43727">
    <property type="entry name" value="DIAMINOPIMELATE DECARBOXYLASE"/>
    <property type="match status" value="1"/>
</dbReference>
<dbReference type="PRINTS" id="PR01181">
    <property type="entry name" value="DAPDCRBXLASE"/>
</dbReference>
<dbReference type="FunFam" id="3.20.20.10:FF:000003">
    <property type="entry name" value="Diaminopimelate decarboxylase"/>
    <property type="match status" value="1"/>
</dbReference>
<dbReference type="InterPro" id="IPR022644">
    <property type="entry name" value="De-COase2_N"/>
</dbReference>
<dbReference type="STRING" id="1565605.PG1C_12815"/>
<dbReference type="InterPro" id="IPR029066">
    <property type="entry name" value="PLP-binding_barrel"/>
</dbReference>
<dbReference type="PANTHER" id="PTHR43727:SF2">
    <property type="entry name" value="GROUP IV DECARBOXYLASE"/>
    <property type="match status" value="1"/>
</dbReference>
<comment type="pathway">
    <text evidence="5 8">Amino-acid biosynthesis; L-lysine biosynthesis via DAP pathway; L-lysine from DL-2,6-diaminopimelate: step 1/1.</text>
</comment>
<feature type="binding site" evidence="5">
    <location>
        <position position="321"/>
    </location>
    <ligand>
        <name>substrate</name>
    </ligand>
</feature>
<evidence type="ECO:0000259" key="9">
    <source>
        <dbReference type="Pfam" id="PF00278"/>
    </source>
</evidence>
<feature type="active site" description="Proton donor" evidence="7">
    <location>
        <position position="372"/>
    </location>
</feature>
<dbReference type="HOGENOM" id="CLU_026444_0_0_4"/>
<dbReference type="CDD" id="cd06828">
    <property type="entry name" value="PLPDE_III_DapDC"/>
    <property type="match status" value="1"/>
</dbReference>
<dbReference type="SUPFAM" id="SSF50621">
    <property type="entry name" value="Alanine racemase C-terminal domain-like"/>
    <property type="match status" value="1"/>
</dbReference>
<feature type="binding site" evidence="5">
    <location>
        <begin position="278"/>
        <end position="281"/>
    </location>
    <ligand>
        <name>pyridoxal 5'-phosphate</name>
        <dbReference type="ChEBI" id="CHEBI:597326"/>
    </ligand>
</feature>
<feature type="binding site" evidence="5">
    <location>
        <position position="400"/>
    </location>
    <ligand>
        <name>pyridoxal 5'-phosphate</name>
        <dbReference type="ChEBI" id="CHEBI:597326"/>
    </ligand>
</feature>
<evidence type="ECO:0000256" key="2">
    <source>
        <dbReference type="ARBA" id="ARBA00022793"/>
    </source>
</evidence>
<dbReference type="Pfam" id="PF00278">
    <property type="entry name" value="Orn_DAP_Arg_deC"/>
    <property type="match status" value="1"/>
</dbReference>
<gene>
    <name evidence="5" type="primary">lysA</name>
    <name evidence="11" type="ORF">PG1C_12815</name>
</gene>
<dbReference type="InterPro" id="IPR002986">
    <property type="entry name" value="DAP_deCOOHase_LysA"/>
</dbReference>
<keyword evidence="5 8" id="KW-0457">Lysine biosynthesis</keyword>
<dbReference type="UniPathway" id="UPA00034">
    <property type="reaction ID" value="UER00027"/>
</dbReference>
<dbReference type="PROSITE" id="PS00879">
    <property type="entry name" value="ODR_DC_2_2"/>
    <property type="match status" value="1"/>
</dbReference>
<dbReference type="GO" id="GO:0030170">
    <property type="term" value="F:pyridoxal phosphate binding"/>
    <property type="evidence" value="ECO:0007669"/>
    <property type="project" value="UniProtKB-UniRule"/>
</dbReference>
<comment type="similarity">
    <text evidence="5">Belongs to the Orn/Lys/Arg decarboxylase class-II family. LysA subfamily.</text>
</comment>
<dbReference type="PATRIC" id="fig|1565605.3.peg.2712"/>
<reference evidence="11 12" key="1">
    <citation type="journal article" date="2015" name="Genome Announc.">
        <title>Complete Genome Sequence of a Novel Bacterium within the Family Rhodocyclaceae That Degrades Polycyclic Aromatic Hydrocarbons.</title>
        <authorList>
            <person name="Singleton D.R."/>
            <person name="Dickey A.N."/>
            <person name="Scholl E.H."/>
            <person name="Wright F.A."/>
            <person name="Aitken M.D."/>
        </authorList>
    </citation>
    <scope>NUCLEOTIDE SEQUENCE [LARGE SCALE GENOMIC DNA]</scope>
    <source>
        <strain evidence="12">PG1-Ca6</strain>
    </source>
</reference>
<comment type="cofactor">
    <cofactor evidence="1 5 7 8">
        <name>pyridoxal 5'-phosphate</name>
        <dbReference type="ChEBI" id="CHEBI:597326"/>
    </cofactor>
</comment>
<keyword evidence="2 5" id="KW-0210">Decarboxylase</keyword>
<evidence type="ECO:0000259" key="10">
    <source>
        <dbReference type="Pfam" id="PF02784"/>
    </source>
</evidence>
<sequence>MHLTTSYPDGLYIEGIALTDIATRFGTPCYVYSRAALAAAYSGYRNALDAQGFGNRALICYAVKANASLAILNLFANLGAGFDIVSGGELARVLAAGGKAEKIVFSGVGKSRAEMRAALAAGIHCFNVESASELTQLNAVAGELGTCAPISLRVNPNVDPKTHPYISTGLKDAKFGIAMDAAFALYQHAASLPHLAVKGIDCHIGSQLLDPAPAAEAMDKVLALADQLAVAHIPLTHIDVGGGMGIQYQPDKPAPTVADYLAPILAKLSDRHEQLVLEPGRSLVGNAGLLLTQVMVLKPGEEKNFAIVDAAMNDLMRPALYDAFHEIVKVGAGDTPQSFESDRRECRAVSGKPSWRTAKHDEQCWEIVGPVCESGDFLGHDRALALAEGDLLAILSAGAYGMAMASNYNTRPRAAEVMVDGDQVHLIRRREEVAELFALESVLPAG</sequence>
<dbReference type="GO" id="GO:0009089">
    <property type="term" value="P:lysine biosynthetic process via diaminopimelate"/>
    <property type="evidence" value="ECO:0007669"/>
    <property type="project" value="UniProtKB-UniRule"/>
</dbReference>
<keyword evidence="4 5" id="KW-0456">Lyase</keyword>
<dbReference type="Gene3D" id="3.20.20.10">
    <property type="entry name" value="Alanine racemase"/>
    <property type="match status" value="1"/>
</dbReference>
<evidence type="ECO:0000256" key="5">
    <source>
        <dbReference type="HAMAP-Rule" id="MF_02120"/>
    </source>
</evidence>
<evidence type="ECO:0000313" key="11">
    <source>
        <dbReference type="EMBL" id="AJP49074.1"/>
    </source>
</evidence>
<dbReference type="AlphaFoldDB" id="A0A0C5JBF2"/>
<evidence type="ECO:0000256" key="8">
    <source>
        <dbReference type="RuleBase" id="RU003738"/>
    </source>
</evidence>
<dbReference type="Proteomes" id="UP000061603">
    <property type="component" value="Chromosome"/>
</dbReference>
<feature type="domain" description="Orn/DAP/Arg decarboxylase 2 N-terminal" evidence="10">
    <location>
        <begin position="53"/>
        <end position="284"/>
    </location>
</feature>
<dbReference type="InterPro" id="IPR022643">
    <property type="entry name" value="De-COase2_C"/>
</dbReference>
<evidence type="ECO:0000256" key="3">
    <source>
        <dbReference type="ARBA" id="ARBA00022898"/>
    </source>
</evidence>
<keyword evidence="5" id="KW-0028">Amino-acid biosynthesis</keyword>
<dbReference type="Gene3D" id="2.40.37.10">
    <property type="entry name" value="Lyase, Ornithine Decarboxylase, Chain A, domain 1"/>
    <property type="match status" value="1"/>
</dbReference>
<comment type="function">
    <text evidence="5">Specifically catalyzes the decarboxylation of meso-diaminopimelate (meso-DAP) to L-lysine.</text>
</comment>
<evidence type="ECO:0000256" key="4">
    <source>
        <dbReference type="ARBA" id="ARBA00023239"/>
    </source>
</evidence>
<dbReference type="PRINTS" id="PR01179">
    <property type="entry name" value="ODADCRBXLASE"/>
</dbReference>
<dbReference type="InterPro" id="IPR022657">
    <property type="entry name" value="De-COase2_CS"/>
</dbReference>